<keyword evidence="4" id="KW-0238">DNA-binding</keyword>
<gene>
    <name evidence="8" type="ORF">IB211_02306c</name>
</gene>
<reference evidence="8 9" key="1">
    <citation type="journal article" date="2015" name="Nat. Commun.">
        <title>Production of butyrate from lysine and the Amadori product fructoselysine by a human gut commensal.</title>
        <authorList>
            <person name="Bui T.P."/>
            <person name="Ritari J."/>
            <person name="Boeren S."/>
            <person name="de Waard P."/>
            <person name="Plugge C.M."/>
            <person name="de Vos W.M."/>
        </authorList>
    </citation>
    <scope>NUCLEOTIDE SEQUENCE [LARGE SCALE GENOMIC DNA]</scope>
    <source>
        <strain evidence="8 9">AF211</strain>
    </source>
</reference>
<keyword evidence="3" id="KW-0731">Sigma factor</keyword>
<dbReference type="PANTHER" id="PTHR43133:SF8">
    <property type="entry name" value="RNA POLYMERASE SIGMA FACTOR HI_1459-RELATED"/>
    <property type="match status" value="1"/>
</dbReference>
<evidence type="ECO:0000256" key="4">
    <source>
        <dbReference type="ARBA" id="ARBA00023125"/>
    </source>
</evidence>
<feature type="domain" description="RNA polymerase sigma factor 70 region 4 type 2" evidence="7">
    <location>
        <begin position="103"/>
        <end position="154"/>
    </location>
</feature>
<evidence type="ECO:0000313" key="8">
    <source>
        <dbReference type="EMBL" id="ALP94697.1"/>
    </source>
</evidence>
<dbReference type="Gene3D" id="1.10.10.10">
    <property type="entry name" value="Winged helix-like DNA-binding domain superfamily/Winged helix DNA-binding domain"/>
    <property type="match status" value="1"/>
</dbReference>
<evidence type="ECO:0000256" key="1">
    <source>
        <dbReference type="ARBA" id="ARBA00010641"/>
    </source>
</evidence>
<dbReference type="InterPro" id="IPR039425">
    <property type="entry name" value="RNA_pol_sigma-70-like"/>
</dbReference>
<dbReference type="RefSeq" id="WP_058118091.1">
    <property type="nucleotide sequence ID" value="NZ_CALICV010000092.1"/>
</dbReference>
<proteinExistence type="inferred from homology"/>
<dbReference type="InterPro" id="IPR007627">
    <property type="entry name" value="RNA_pol_sigma70_r2"/>
</dbReference>
<dbReference type="InterPro" id="IPR013249">
    <property type="entry name" value="RNA_pol_sigma70_r4_t2"/>
</dbReference>
<keyword evidence="9" id="KW-1185">Reference proteome</keyword>
<dbReference type="InterPro" id="IPR036388">
    <property type="entry name" value="WH-like_DNA-bd_sf"/>
</dbReference>
<dbReference type="NCBIfam" id="TIGR02937">
    <property type="entry name" value="sigma70-ECF"/>
    <property type="match status" value="1"/>
</dbReference>
<accession>A0A0S2W5V3</accession>
<name>A0A0S2W5V3_9FIRM</name>
<dbReference type="Gene3D" id="1.10.1740.10">
    <property type="match status" value="1"/>
</dbReference>
<comment type="similarity">
    <text evidence="1">Belongs to the sigma-70 factor family. ECF subfamily.</text>
</comment>
<dbReference type="SUPFAM" id="SSF88946">
    <property type="entry name" value="Sigma2 domain of RNA polymerase sigma factors"/>
    <property type="match status" value="1"/>
</dbReference>
<sequence length="165" mass="18986">MHADALEALYRDHYRAALLYALSLCGDRDLAEDLVSDAFEAALLTLDDSHPSVRYWLLRVCRHLWLDELRRRKRRPTVPAEGLDLPVPEAVLEGLLREERYAALYRALRKLPDQPRELLTLHYFSGLSLRRAGELTGMTEGAAKTALCRARQRLRTILEEDGYEI</sequence>
<feature type="domain" description="RNA polymerase sigma-70 region 2" evidence="6">
    <location>
        <begin position="9"/>
        <end position="75"/>
    </location>
</feature>
<dbReference type="Proteomes" id="UP000064844">
    <property type="component" value="Chromosome"/>
</dbReference>
<evidence type="ECO:0000259" key="7">
    <source>
        <dbReference type="Pfam" id="PF08281"/>
    </source>
</evidence>
<reference evidence="9" key="2">
    <citation type="submission" date="2015-04" db="EMBL/GenBank/DDBJ databases">
        <title>A butyrogenic pathway from the amino acid lysine in a human gut commensal.</title>
        <authorList>
            <person name="de Vos W.M."/>
            <person name="Bui N.T.P."/>
            <person name="Plugge C.M."/>
            <person name="Ritari J."/>
        </authorList>
    </citation>
    <scope>NUCLEOTIDE SEQUENCE [LARGE SCALE GENOMIC DNA]</scope>
    <source>
        <strain evidence="9">AF211</strain>
    </source>
</reference>
<evidence type="ECO:0000256" key="3">
    <source>
        <dbReference type="ARBA" id="ARBA00023082"/>
    </source>
</evidence>
<organism evidence="8 9">
    <name type="scientific">Intestinimonas butyriciproducens</name>
    <dbReference type="NCBI Taxonomy" id="1297617"/>
    <lineage>
        <taxon>Bacteria</taxon>
        <taxon>Bacillati</taxon>
        <taxon>Bacillota</taxon>
        <taxon>Clostridia</taxon>
        <taxon>Eubacteriales</taxon>
        <taxon>Intestinimonas</taxon>
    </lineage>
</organism>
<dbReference type="InterPro" id="IPR013325">
    <property type="entry name" value="RNA_pol_sigma_r2"/>
</dbReference>
<dbReference type="GO" id="GO:0003677">
    <property type="term" value="F:DNA binding"/>
    <property type="evidence" value="ECO:0007669"/>
    <property type="project" value="UniProtKB-KW"/>
</dbReference>
<dbReference type="InterPro" id="IPR013324">
    <property type="entry name" value="RNA_pol_sigma_r3/r4-like"/>
</dbReference>
<dbReference type="Pfam" id="PF04542">
    <property type="entry name" value="Sigma70_r2"/>
    <property type="match status" value="1"/>
</dbReference>
<dbReference type="CDD" id="cd06171">
    <property type="entry name" value="Sigma70_r4"/>
    <property type="match status" value="1"/>
</dbReference>
<evidence type="ECO:0000256" key="2">
    <source>
        <dbReference type="ARBA" id="ARBA00023015"/>
    </source>
</evidence>
<evidence type="ECO:0008006" key="10">
    <source>
        <dbReference type="Google" id="ProtNLM"/>
    </source>
</evidence>
<dbReference type="KEGG" id="ibu:IB211_02306c"/>
<evidence type="ECO:0000313" key="9">
    <source>
        <dbReference type="Proteomes" id="UP000064844"/>
    </source>
</evidence>
<dbReference type="SUPFAM" id="SSF88659">
    <property type="entry name" value="Sigma3 and sigma4 domains of RNA polymerase sigma factors"/>
    <property type="match status" value="1"/>
</dbReference>
<dbReference type="InterPro" id="IPR014284">
    <property type="entry name" value="RNA_pol_sigma-70_dom"/>
</dbReference>
<dbReference type="Pfam" id="PF08281">
    <property type="entry name" value="Sigma70_r4_2"/>
    <property type="match status" value="1"/>
</dbReference>
<evidence type="ECO:0000256" key="5">
    <source>
        <dbReference type="ARBA" id="ARBA00023163"/>
    </source>
</evidence>
<dbReference type="AlphaFoldDB" id="A0A0S2W5V3"/>
<keyword evidence="5" id="KW-0804">Transcription</keyword>
<dbReference type="EMBL" id="CP011307">
    <property type="protein sequence ID" value="ALP94697.1"/>
    <property type="molecule type" value="Genomic_DNA"/>
</dbReference>
<evidence type="ECO:0000259" key="6">
    <source>
        <dbReference type="Pfam" id="PF04542"/>
    </source>
</evidence>
<dbReference type="GO" id="GO:0006352">
    <property type="term" value="P:DNA-templated transcription initiation"/>
    <property type="evidence" value="ECO:0007669"/>
    <property type="project" value="InterPro"/>
</dbReference>
<dbReference type="PANTHER" id="PTHR43133">
    <property type="entry name" value="RNA POLYMERASE ECF-TYPE SIGMA FACTO"/>
    <property type="match status" value="1"/>
</dbReference>
<protein>
    <recommendedName>
        <fullName evidence="10">RNA polymerase sigma-70 factor (ECF subfamily)</fullName>
    </recommendedName>
</protein>
<dbReference type="GO" id="GO:0016987">
    <property type="term" value="F:sigma factor activity"/>
    <property type="evidence" value="ECO:0007669"/>
    <property type="project" value="UniProtKB-KW"/>
</dbReference>
<keyword evidence="2" id="KW-0805">Transcription regulation</keyword>
<dbReference type="eggNOG" id="COG1595">
    <property type="taxonomic scope" value="Bacteria"/>
</dbReference>
<dbReference type="STRING" id="1297617.IB211_02306c"/>